<feature type="transmembrane region" description="Helical" evidence="1">
    <location>
        <begin position="33"/>
        <end position="58"/>
    </location>
</feature>
<keyword evidence="1" id="KW-0472">Membrane</keyword>
<organism evidence="2 3">
    <name type="scientific">Paraburkholderia ribeironis</name>
    <dbReference type="NCBI Taxonomy" id="1247936"/>
    <lineage>
        <taxon>Bacteria</taxon>
        <taxon>Pseudomonadati</taxon>
        <taxon>Pseudomonadota</taxon>
        <taxon>Betaproteobacteria</taxon>
        <taxon>Burkholderiales</taxon>
        <taxon>Burkholderiaceae</taxon>
        <taxon>Paraburkholderia</taxon>
    </lineage>
</organism>
<name>A0A1N7RTD6_9BURK</name>
<keyword evidence="3" id="KW-1185">Reference proteome</keyword>
<sequence>MLHPQERRVVRRDDGSGAPGARVLLRESIPCRVVVVVVAVVVGVGARVAGFGFGETLASAQRKFRRRCRFAADPFVVAIWSMWSAAMSGAPTRSPNSLSARGDG</sequence>
<dbReference type="RefSeq" id="WP_143325747.1">
    <property type="nucleotide sequence ID" value="NZ_CYGX02000015.1"/>
</dbReference>
<reference evidence="2 3" key="1">
    <citation type="submission" date="2016-12" db="EMBL/GenBank/DDBJ databases">
        <authorList>
            <person name="Song W.-J."/>
            <person name="Kurnit D.M."/>
        </authorList>
    </citation>
    <scope>NUCLEOTIDE SEQUENCE [LARGE SCALE GENOMIC DNA]</scope>
    <source>
        <strain evidence="2 3">STM7296</strain>
    </source>
</reference>
<dbReference type="Proteomes" id="UP000187012">
    <property type="component" value="Unassembled WGS sequence"/>
</dbReference>
<proteinExistence type="predicted"/>
<dbReference type="EMBL" id="CYGX02000015">
    <property type="protein sequence ID" value="SIT38382.1"/>
    <property type="molecule type" value="Genomic_DNA"/>
</dbReference>
<evidence type="ECO:0000313" key="2">
    <source>
        <dbReference type="EMBL" id="SIT38382.1"/>
    </source>
</evidence>
<keyword evidence="1" id="KW-1133">Transmembrane helix</keyword>
<protein>
    <submittedName>
        <fullName evidence="2">Uncharacterized protein</fullName>
    </submittedName>
</protein>
<evidence type="ECO:0000256" key="1">
    <source>
        <dbReference type="SAM" id="Phobius"/>
    </source>
</evidence>
<dbReference type="STRING" id="1247936.BN2475_150062"/>
<gene>
    <name evidence="2" type="ORF">BN2475_150062</name>
</gene>
<accession>A0A1N7RTD6</accession>
<evidence type="ECO:0000313" key="3">
    <source>
        <dbReference type="Proteomes" id="UP000187012"/>
    </source>
</evidence>
<keyword evidence="1" id="KW-0812">Transmembrane</keyword>
<dbReference type="AlphaFoldDB" id="A0A1N7RTD6"/>